<dbReference type="EMBL" id="JAKGAS010000002">
    <property type="protein sequence ID" value="MCF2947239.1"/>
    <property type="molecule type" value="Genomic_DNA"/>
</dbReference>
<dbReference type="SUPFAM" id="SSF56784">
    <property type="entry name" value="HAD-like"/>
    <property type="match status" value="1"/>
</dbReference>
<dbReference type="Gene3D" id="3.40.50.1000">
    <property type="entry name" value="HAD superfamily/HAD-like"/>
    <property type="match status" value="1"/>
</dbReference>
<keyword evidence="2" id="KW-1185">Reference proteome</keyword>
<keyword evidence="1" id="KW-0378">Hydrolase</keyword>
<dbReference type="PANTHER" id="PTHR47478:SF1">
    <property type="entry name" value="PYRIMIDINE 5'-NUCLEOTIDASE YJJG"/>
    <property type="match status" value="1"/>
</dbReference>
<comment type="caution">
    <text evidence="1">The sequence shown here is derived from an EMBL/GenBank/DDBJ whole genome shotgun (WGS) entry which is preliminary data.</text>
</comment>
<gene>
    <name evidence="1" type="ORF">L0668_03910</name>
</gene>
<dbReference type="GO" id="GO:0016787">
    <property type="term" value="F:hydrolase activity"/>
    <property type="evidence" value="ECO:0007669"/>
    <property type="project" value="UniProtKB-KW"/>
</dbReference>
<accession>A0ABS9D3N1</accession>
<proteinExistence type="predicted"/>
<dbReference type="InterPro" id="IPR036412">
    <property type="entry name" value="HAD-like_sf"/>
</dbReference>
<reference evidence="1 2" key="1">
    <citation type="submission" date="2022-01" db="EMBL/GenBank/DDBJ databases">
        <title>Paraglaciecola sp. G1-23.</title>
        <authorList>
            <person name="Jin M.S."/>
            <person name="Han D.M."/>
            <person name="Kim H.M."/>
            <person name="Jeon C.O."/>
        </authorList>
    </citation>
    <scope>NUCLEOTIDE SEQUENCE [LARGE SCALE GENOMIC DNA]</scope>
    <source>
        <strain evidence="1 2">G1-23</strain>
    </source>
</reference>
<organism evidence="1 2">
    <name type="scientific">Paraglaciecola algarum</name>
    <dbReference type="NCBI Taxonomy" id="3050085"/>
    <lineage>
        <taxon>Bacteria</taxon>
        <taxon>Pseudomonadati</taxon>
        <taxon>Pseudomonadota</taxon>
        <taxon>Gammaproteobacteria</taxon>
        <taxon>Alteromonadales</taxon>
        <taxon>Alteromonadaceae</taxon>
        <taxon>Paraglaciecola</taxon>
    </lineage>
</organism>
<dbReference type="PANTHER" id="PTHR47478">
    <property type="match status" value="1"/>
</dbReference>
<sequence length="179" mass="20160">MAKFVLNELHGITHFLFDWGDTLMVDLPNQTGPMCDWPEVKVVEGALECLKYLNQDAQCHLATNAQDSTEFQIRQALHKAGLSDYIQHIFCCENLGVGKSKPDYFHRIIEKLNSPAKQIMMIGDSLEKDIYPGCKAGIKVIWFNPTKKSVETVNQSFDLLPFKGMEINSLSTLCIGHKA</sequence>
<evidence type="ECO:0000313" key="2">
    <source>
        <dbReference type="Proteomes" id="UP001521137"/>
    </source>
</evidence>
<protein>
    <submittedName>
        <fullName evidence="1">HAD-IA family hydrolase</fullName>
    </submittedName>
</protein>
<name>A0ABS9D3N1_9ALTE</name>
<dbReference type="Proteomes" id="UP001521137">
    <property type="component" value="Unassembled WGS sequence"/>
</dbReference>
<dbReference type="InterPro" id="IPR006439">
    <property type="entry name" value="HAD-SF_hydro_IA"/>
</dbReference>
<dbReference type="Pfam" id="PF00702">
    <property type="entry name" value="Hydrolase"/>
    <property type="match status" value="1"/>
</dbReference>
<dbReference type="RefSeq" id="WP_235310771.1">
    <property type="nucleotide sequence ID" value="NZ_JAKGAS010000002.1"/>
</dbReference>
<dbReference type="InterPro" id="IPR023214">
    <property type="entry name" value="HAD_sf"/>
</dbReference>
<dbReference type="InterPro" id="IPR052550">
    <property type="entry name" value="Pyrimidine_5'-ntase_YjjG"/>
</dbReference>
<dbReference type="NCBIfam" id="TIGR01549">
    <property type="entry name" value="HAD-SF-IA-v1"/>
    <property type="match status" value="1"/>
</dbReference>
<evidence type="ECO:0000313" key="1">
    <source>
        <dbReference type="EMBL" id="MCF2947239.1"/>
    </source>
</evidence>